<reference evidence="1" key="1">
    <citation type="submission" date="2020-10" db="EMBL/GenBank/DDBJ databases">
        <authorList>
            <person name="Gilroy R."/>
        </authorList>
    </citation>
    <scope>NUCLEOTIDE SEQUENCE</scope>
    <source>
        <strain evidence="1">CHK195-11698</strain>
    </source>
</reference>
<reference evidence="1" key="2">
    <citation type="journal article" date="2021" name="PeerJ">
        <title>Extensive microbial diversity within the chicken gut microbiome revealed by metagenomics and culture.</title>
        <authorList>
            <person name="Gilroy R."/>
            <person name="Ravi A."/>
            <person name="Getino M."/>
            <person name="Pursley I."/>
            <person name="Horton D.L."/>
            <person name="Alikhan N.F."/>
            <person name="Baker D."/>
            <person name="Gharbi K."/>
            <person name="Hall N."/>
            <person name="Watson M."/>
            <person name="Adriaenssens E.M."/>
            <person name="Foster-Nyarko E."/>
            <person name="Jarju S."/>
            <person name="Secka A."/>
            <person name="Antonio M."/>
            <person name="Oren A."/>
            <person name="Chaudhuri R.R."/>
            <person name="La Ragione R."/>
            <person name="Hildebrand F."/>
            <person name="Pallen M.J."/>
        </authorList>
    </citation>
    <scope>NUCLEOTIDE SEQUENCE</scope>
    <source>
        <strain evidence="1">CHK195-11698</strain>
    </source>
</reference>
<protein>
    <submittedName>
        <fullName evidence="1">Uncharacterized protein</fullName>
    </submittedName>
</protein>
<evidence type="ECO:0000313" key="1">
    <source>
        <dbReference type="EMBL" id="HIU13701.1"/>
    </source>
</evidence>
<accession>A0A9D1HNJ6</accession>
<comment type="caution">
    <text evidence="1">The sequence shown here is derived from an EMBL/GenBank/DDBJ whole genome shotgun (WGS) entry which is preliminary data.</text>
</comment>
<organism evidence="1 2">
    <name type="scientific">Candidatus Fimiplasma intestinipullorum</name>
    <dbReference type="NCBI Taxonomy" id="2840825"/>
    <lineage>
        <taxon>Bacteria</taxon>
        <taxon>Bacillati</taxon>
        <taxon>Bacillota</taxon>
        <taxon>Clostridia</taxon>
        <taxon>Eubacteriales</taxon>
        <taxon>Candidatus Fimiplasma</taxon>
    </lineage>
</organism>
<dbReference type="Proteomes" id="UP000824175">
    <property type="component" value="Unassembled WGS sequence"/>
</dbReference>
<sequence>MKKELLSTMDMAYHARVRQLLADHHIPYRSKVEDANGNGSGWISRLFGGGRQTARGVLINQETPSKIYYLYVDKDRLDEAIQLMHQASQS</sequence>
<dbReference type="AlphaFoldDB" id="A0A9D1HNJ6"/>
<dbReference type="EMBL" id="DVMJ01000055">
    <property type="protein sequence ID" value="HIU13701.1"/>
    <property type="molecule type" value="Genomic_DNA"/>
</dbReference>
<name>A0A9D1HNJ6_9FIRM</name>
<gene>
    <name evidence="1" type="ORF">IAD15_06485</name>
</gene>
<proteinExistence type="predicted"/>
<evidence type="ECO:0000313" key="2">
    <source>
        <dbReference type="Proteomes" id="UP000824175"/>
    </source>
</evidence>